<keyword evidence="3" id="KW-0378">Hydrolase</keyword>
<evidence type="ECO:0000256" key="3">
    <source>
        <dbReference type="ARBA" id="ARBA00022801"/>
    </source>
</evidence>
<dbReference type="InterPro" id="IPR038765">
    <property type="entry name" value="Papain-like_cys_pep_sf"/>
</dbReference>
<dbReference type="Gene3D" id="3.90.1720.10">
    <property type="entry name" value="endopeptidase domain like (from Nostoc punctiforme)"/>
    <property type="match status" value="1"/>
</dbReference>
<evidence type="ECO:0000256" key="2">
    <source>
        <dbReference type="ARBA" id="ARBA00022670"/>
    </source>
</evidence>
<dbReference type="AlphaFoldDB" id="A0A4V6PMY8"/>
<comment type="caution">
    <text evidence="6">The sequence shown here is derived from an EMBL/GenBank/DDBJ whole genome shotgun (WGS) entry which is preliminary data.</text>
</comment>
<reference evidence="6 7" key="1">
    <citation type="submission" date="2019-01" db="EMBL/GenBank/DDBJ databases">
        <title>High-quality-draft genome sequences of five non-tuberculosis mycobacteriaceae isolated from a nosocomial environment.</title>
        <authorList>
            <person name="Tiago I."/>
            <person name="Alarico S."/>
            <person name="Pereira S.G."/>
            <person name="Coelho C."/>
            <person name="Maranha A."/>
            <person name="Empadinhas N."/>
        </authorList>
    </citation>
    <scope>NUCLEOTIDE SEQUENCE [LARGE SCALE GENOMIC DNA]</scope>
    <source>
        <strain evidence="6 7">22DIII</strain>
    </source>
</reference>
<evidence type="ECO:0000313" key="6">
    <source>
        <dbReference type="EMBL" id="TDL06757.1"/>
    </source>
</evidence>
<evidence type="ECO:0000313" key="7">
    <source>
        <dbReference type="Proteomes" id="UP000294952"/>
    </source>
</evidence>
<dbReference type="GO" id="GO:0008234">
    <property type="term" value="F:cysteine-type peptidase activity"/>
    <property type="evidence" value="ECO:0007669"/>
    <property type="project" value="UniProtKB-KW"/>
</dbReference>
<dbReference type="NCBIfam" id="NF038345">
    <property type="entry name" value="wall_hydro_RipC"/>
    <property type="match status" value="1"/>
</dbReference>
<evidence type="ECO:0000256" key="4">
    <source>
        <dbReference type="ARBA" id="ARBA00022807"/>
    </source>
</evidence>
<dbReference type="GO" id="GO:0006508">
    <property type="term" value="P:proteolysis"/>
    <property type="evidence" value="ECO:0007669"/>
    <property type="project" value="UniProtKB-KW"/>
</dbReference>
<dbReference type="OrthoDB" id="5177647at2"/>
<evidence type="ECO:0000256" key="1">
    <source>
        <dbReference type="ARBA" id="ARBA00007074"/>
    </source>
</evidence>
<evidence type="ECO:0000259" key="5">
    <source>
        <dbReference type="PROSITE" id="PS51935"/>
    </source>
</evidence>
<accession>A0A4V6PMY8</accession>
<gene>
    <name evidence="6" type="ORF">EUA04_18935</name>
</gene>
<name>A0A4V6PMY8_9MYCO</name>
<dbReference type="Proteomes" id="UP000294952">
    <property type="component" value="Unassembled WGS sequence"/>
</dbReference>
<sequence>MTSSVLAVLPRALGRRLVCILVAFGVVAALLATGVRADPVADALAELTELSRLAEQTTEQIHTAQIDLDEKLAAQQVAEKGAVSDRMAADAAAADLVRYQAAVDRLAAAAYMGGRTDTLAAALTATSPQNLIDQLAVQKTVASELAVQMAAFRSASARAAATAERSAKSAAQARSAADEAAAVRTDLEAKQRRMAEQIAAVQARYDALTPDQRAILADPGPAPPPLPSTPPVSDPSIVAMPGPAGGGSSGNGVAVVQAALTRVGSPYSWGATGPDAFDCSGLIKWAFLQNGKSLPRSSQALAQGGQPVALSDVQPGDIVTFYADVSHAGIYIGDGLMVHASTYGTPVKVAPISSAPIHNVRRY</sequence>
<dbReference type="InterPro" id="IPR000064">
    <property type="entry name" value="NLP_P60_dom"/>
</dbReference>
<feature type="domain" description="NlpC/P60" evidence="5">
    <location>
        <begin position="249"/>
        <end position="363"/>
    </location>
</feature>
<keyword evidence="4" id="KW-0788">Thiol protease</keyword>
<dbReference type="PROSITE" id="PS51935">
    <property type="entry name" value="NLPC_P60"/>
    <property type="match status" value="1"/>
</dbReference>
<dbReference type="Pfam" id="PF00877">
    <property type="entry name" value="NLPC_P60"/>
    <property type="match status" value="1"/>
</dbReference>
<dbReference type="SUPFAM" id="SSF54001">
    <property type="entry name" value="Cysteine proteinases"/>
    <property type="match status" value="1"/>
</dbReference>
<dbReference type="PANTHER" id="PTHR47359">
    <property type="entry name" value="PEPTIDOGLYCAN DL-ENDOPEPTIDASE CWLO"/>
    <property type="match status" value="1"/>
</dbReference>
<dbReference type="EMBL" id="SDLP01000005">
    <property type="protein sequence ID" value="TDL06757.1"/>
    <property type="molecule type" value="Genomic_DNA"/>
</dbReference>
<comment type="similarity">
    <text evidence="1">Belongs to the peptidase C40 family.</text>
</comment>
<proteinExistence type="inferred from homology"/>
<dbReference type="InterPro" id="IPR051794">
    <property type="entry name" value="PG_Endopeptidase_C40"/>
</dbReference>
<keyword evidence="2" id="KW-0645">Protease</keyword>
<dbReference type="RefSeq" id="WP_110797887.1">
    <property type="nucleotide sequence ID" value="NZ_CALTXN010000055.1"/>
</dbReference>
<dbReference type="PANTHER" id="PTHR47359:SF3">
    <property type="entry name" value="NLP_P60 DOMAIN-CONTAINING PROTEIN-RELATED"/>
    <property type="match status" value="1"/>
</dbReference>
<organism evidence="6 7">
    <name type="scientific">Mycolicibacterium obuense</name>
    <dbReference type="NCBI Taxonomy" id="1807"/>
    <lineage>
        <taxon>Bacteria</taxon>
        <taxon>Bacillati</taxon>
        <taxon>Actinomycetota</taxon>
        <taxon>Actinomycetes</taxon>
        <taxon>Mycobacteriales</taxon>
        <taxon>Mycobacteriaceae</taxon>
        <taxon>Mycolicibacterium</taxon>
    </lineage>
</organism>
<protein>
    <submittedName>
        <fullName evidence="6">NlpC/P60 family protein</fullName>
    </submittedName>
</protein>